<evidence type="ECO:0000313" key="2">
    <source>
        <dbReference type="EMBL" id="SMX33227.1"/>
    </source>
</evidence>
<evidence type="ECO:0000256" key="1">
    <source>
        <dbReference type="SAM" id="MobiDB-lite"/>
    </source>
</evidence>
<accession>A0A238JSS8</accession>
<dbReference type="Proteomes" id="UP000202485">
    <property type="component" value="Unassembled WGS sequence"/>
</dbReference>
<evidence type="ECO:0000313" key="3">
    <source>
        <dbReference type="Proteomes" id="UP000202485"/>
    </source>
</evidence>
<keyword evidence="3" id="KW-1185">Reference proteome</keyword>
<feature type="region of interest" description="Disordered" evidence="1">
    <location>
        <begin position="87"/>
        <end position="111"/>
    </location>
</feature>
<reference evidence="3" key="1">
    <citation type="submission" date="2017-05" db="EMBL/GenBank/DDBJ databases">
        <authorList>
            <person name="Rodrigo-Torres L."/>
            <person name="Arahal R. D."/>
            <person name="Lucena T."/>
        </authorList>
    </citation>
    <scope>NUCLEOTIDE SEQUENCE [LARGE SCALE GENOMIC DNA]</scope>
    <source>
        <strain evidence="3">CECT 8715</strain>
    </source>
</reference>
<dbReference type="AlphaFoldDB" id="A0A238JSS8"/>
<proteinExistence type="predicted"/>
<dbReference type="EMBL" id="FXYG01000001">
    <property type="protein sequence ID" value="SMX33227.1"/>
    <property type="molecule type" value="Genomic_DNA"/>
</dbReference>
<sequence>MNVRSYRTPLEPFMQKVHHVQVPHCSGREMKAVSVILPLLLLAACADIPELEGSEAASVKAAPYPKLIPLTQVNVPPVDPVNEAAAVEEELEQRAEQLSQKAQALQNAETQ</sequence>
<name>A0A238JSS8_9RHOB</name>
<organism evidence="2 3">
    <name type="scientific">Ruegeria arenilitoris</name>
    <dbReference type="NCBI Taxonomy" id="1173585"/>
    <lineage>
        <taxon>Bacteria</taxon>
        <taxon>Pseudomonadati</taxon>
        <taxon>Pseudomonadota</taxon>
        <taxon>Alphaproteobacteria</taxon>
        <taxon>Rhodobacterales</taxon>
        <taxon>Roseobacteraceae</taxon>
        <taxon>Ruegeria</taxon>
    </lineage>
</organism>
<gene>
    <name evidence="2" type="ORF">RUA8715_00123</name>
</gene>
<feature type="compositionally biased region" description="Polar residues" evidence="1">
    <location>
        <begin position="96"/>
        <end position="111"/>
    </location>
</feature>
<protein>
    <submittedName>
        <fullName evidence="2">Uncharacterized protein</fullName>
    </submittedName>
</protein>